<protein>
    <submittedName>
        <fullName evidence="2">Uncharacterized protein</fullName>
    </submittedName>
</protein>
<accession>A0AC35GIZ1</accession>
<dbReference type="WBParaSite" id="PS1159_v2.g5542.t2">
    <property type="protein sequence ID" value="PS1159_v2.g5542.t2"/>
    <property type="gene ID" value="PS1159_v2.g5542"/>
</dbReference>
<dbReference type="Proteomes" id="UP000887580">
    <property type="component" value="Unplaced"/>
</dbReference>
<reference evidence="2" key="1">
    <citation type="submission" date="2022-11" db="UniProtKB">
        <authorList>
            <consortium name="WormBaseParasite"/>
        </authorList>
    </citation>
    <scope>IDENTIFICATION</scope>
</reference>
<organism evidence="1 2">
    <name type="scientific">Panagrolaimus sp. PS1159</name>
    <dbReference type="NCBI Taxonomy" id="55785"/>
    <lineage>
        <taxon>Eukaryota</taxon>
        <taxon>Metazoa</taxon>
        <taxon>Ecdysozoa</taxon>
        <taxon>Nematoda</taxon>
        <taxon>Chromadorea</taxon>
        <taxon>Rhabditida</taxon>
        <taxon>Tylenchina</taxon>
        <taxon>Panagrolaimomorpha</taxon>
        <taxon>Panagrolaimoidea</taxon>
        <taxon>Panagrolaimidae</taxon>
        <taxon>Panagrolaimus</taxon>
    </lineage>
</organism>
<evidence type="ECO:0000313" key="2">
    <source>
        <dbReference type="WBParaSite" id="PS1159_v2.g5542.t2"/>
    </source>
</evidence>
<proteinExistence type="predicted"/>
<sequence length="1799" mass="203478">MDEDQIKVRIQYINDLDPFVSTSNREPLKPLIYHFPLHSQIGEHLSEICRQLRAPHKPGDAALQVSPSASGDLGSYLDSDLALSEQPDELQILQADPILAHPLTFFETMKPVLKCYDIDIDSFSSPQGPTPPSHRNYNDLLVIRAPTISKSSLFSYSDPFSSNSITSKPNGYIPPISNISKSSSPLAPWKSSLSSIKTPTPIIQDIVPLDNLSGTLERKSKEPLSKPWYSTSVDSTEPSPTISSSTLPRNFQKQPSCSKSSAVARSVSFKDHRPLLPTTGPPEEDDDDTIIEIPPPKPIRSYQEFRQMPKPDKPEFYTQSPEEFLRNKTLFAVPKIDLNNNNNSHNQKNISSINKNSVAGMSAAIATAANPPTFESRFPSIFTNSTNDPSSNFDSNIITNPIRNQPTSNYLTASSTPNRYTQKMDYEINGQDCYQRCDQKAKVEYYDQYGEKIGYDESDYYGTSLSKPNESNIKTPSFNSISNDNLLPYEKYESNPYSSSPPQSSIFQKAQMLGDELLSLSSTPRINYAAQSSTLPGQSIKTNLPKLPAFPAINALNRDRQTSPNLNLHNLKNTDLSSSDNMTSGELPRINSIRPVEMQWNPASSSSNISSSKFQRGAVDEREKKNQKFLRRKKSCREAQNLTRTNSYSTVADEEDCIADEFVEQDFENNNIQGEYISDDYDWMFDGKLRSSLVLRQQPALRVKAIVDKLLHMSGRDQRRALFALKQIFQDDKDLVHEFVQSDGLDCLVNLGRASDQNHQNYILRALGQLMLYVDGMNGIIAHNETIQWLYELLDSPLFDKIEFNELSPHRQEWYRLVVKTALKLLLVFVEYTEANSLLLLAAISRVERSKQRPDWQSIVRILSERGAGDDEMLIFAMTIINKTLNGLPDQDTFFDVVDNLESQGFENITKSLLKMSNPQLIQQLELYDRELKKEDAALDSDSSDGTMAKMRSVKTLQRADNAADRRSTMRRRQQEAEELQRFNNNLQKIQQTYESQPQAPPPMPQQNGYHASQSPPQPETEKVEPPWRRPQQQLQQPEIIHDQQAASSTSSSTEEINNENKYIENNNNFKKAQEKLMATKLPEKVKLVDEPPKEEEKENLVEEHKSKAPPPSMPNIFSPGPTETKTMEFPEPEPEPEPVRAAPPPKKQESDDEDTSAGGFAAMLKKRAQKVSDSNSFRKFEPKSSESDQKWKEAAEKLKEKPMIINDLDFSEFVEYEQDPLVLVRNAQFEAEKSGPPTRGGFGAPPAPPPVPGGPGVPPPPPGMFGKGRESSVAPTSTLKLHWKPAQSDAPPIPMLKRKGTFWNKIETTPAIDTSKLAKLFETKKVEAPVKKAGSESKPTVLQVLPQKRSQNINIALTKLPPVSVIPTAIRKFDTTVLNKEGIEKILQTMMPHSQEIEDIQNKQCEFPDMPLGQAEQFLLSLSEIDCLLERLKLWLFMLDYQNIEKDVAESLMELNNAMKEIEESETFKVAMGMLLSIGNALNGSEIKAFQLDYLSKASEVKDPVHKYPLTHHLAEYMIDHYPEGTDLYTEFGAVSRSAKIDFEAVLDNLKKMEIDCKNCWTYVAKISQKDNNSNMKNKVNTYLNEVAERIHRLKHVYNTATNRWKAFLLYFGYAPNEIKDQKPMNVFKMVIEFALEYRTNRDKILQTRKRLAEKRERNKTRGMMIGVAKQAAQTNGFDVQLRRLPDGMGDQARHQAMSQMLSSQGEDTLGRRRGQPTPERTLIAAQTEALRKSPADGGDSIEDELLDGVVRTVTASADSRAHERRRARQFNRKSLRRTRTIRSDQIDALNNMDMQNY</sequence>
<evidence type="ECO:0000313" key="1">
    <source>
        <dbReference type="Proteomes" id="UP000887580"/>
    </source>
</evidence>
<name>A0AC35GIZ1_9BILA</name>